<proteinExistence type="predicted"/>
<gene>
    <name evidence="1" type="ORF">ACN42_g6118</name>
</gene>
<reference evidence="1 2" key="1">
    <citation type="submission" date="2015-10" db="EMBL/GenBank/DDBJ databases">
        <title>Genome sequencing of Penicillium freii.</title>
        <authorList>
            <person name="Nguyen H.D."/>
            <person name="Visagie C.M."/>
            <person name="Seifert K.A."/>
        </authorList>
    </citation>
    <scope>NUCLEOTIDE SEQUENCE [LARGE SCALE GENOMIC DNA]</scope>
    <source>
        <strain evidence="1 2">DAOM 242723</strain>
    </source>
</reference>
<dbReference type="Gene3D" id="3.30.200.20">
    <property type="entry name" value="Phosphorylase Kinase, domain 1"/>
    <property type="match status" value="1"/>
</dbReference>
<organism evidence="1 2">
    <name type="scientific">Penicillium freii</name>
    <dbReference type="NCBI Taxonomy" id="48697"/>
    <lineage>
        <taxon>Eukaryota</taxon>
        <taxon>Fungi</taxon>
        <taxon>Dikarya</taxon>
        <taxon>Ascomycota</taxon>
        <taxon>Pezizomycotina</taxon>
        <taxon>Eurotiomycetes</taxon>
        <taxon>Eurotiomycetidae</taxon>
        <taxon>Eurotiales</taxon>
        <taxon>Aspergillaceae</taxon>
        <taxon>Penicillium</taxon>
    </lineage>
</organism>
<name>A0A101MI24_PENFR</name>
<dbReference type="STRING" id="48697.A0A101MI24"/>
<evidence type="ECO:0000313" key="1">
    <source>
        <dbReference type="EMBL" id="KUM60989.1"/>
    </source>
</evidence>
<dbReference type="Proteomes" id="UP000055045">
    <property type="component" value="Unassembled WGS sequence"/>
</dbReference>
<accession>A0A101MI24</accession>
<protein>
    <recommendedName>
        <fullName evidence="3">Protein kinase domain-containing protein</fullName>
    </recommendedName>
</protein>
<sequence length="125" mass="14371">MNRRVSALRIRSNARIIQRWGVSSHFPISAYRLISPFDGKTAWSRRCSSQWTSNPRVFPVFDLGLLDSSIKIDEELAVGYEPNETYTYPAEEEEALNDRYRIMHKIGYGPTATVWYAVDLLQQGA</sequence>
<evidence type="ECO:0008006" key="3">
    <source>
        <dbReference type="Google" id="ProtNLM"/>
    </source>
</evidence>
<keyword evidence="2" id="KW-1185">Reference proteome</keyword>
<dbReference type="EMBL" id="LLXE01000152">
    <property type="protein sequence ID" value="KUM60989.1"/>
    <property type="molecule type" value="Genomic_DNA"/>
</dbReference>
<dbReference type="AlphaFoldDB" id="A0A101MI24"/>
<comment type="caution">
    <text evidence="1">The sequence shown here is derived from an EMBL/GenBank/DDBJ whole genome shotgun (WGS) entry which is preliminary data.</text>
</comment>
<evidence type="ECO:0000313" key="2">
    <source>
        <dbReference type="Proteomes" id="UP000055045"/>
    </source>
</evidence>